<dbReference type="Proteomes" id="UP000220629">
    <property type="component" value="Unassembled WGS sequence"/>
</dbReference>
<name>A0A2A7SE04_BURGA</name>
<organism evidence="3 4">
    <name type="scientific">Burkholderia gladioli</name>
    <name type="common">Pseudomonas marginata</name>
    <name type="synonym">Phytomonas marginata</name>
    <dbReference type="NCBI Taxonomy" id="28095"/>
    <lineage>
        <taxon>Bacteria</taxon>
        <taxon>Pseudomonadati</taxon>
        <taxon>Pseudomonadota</taxon>
        <taxon>Betaproteobacteria</taxon>
        <taxon>Burkholderiales</taxon>
        <taxon>Burkholderiaceae</taxon>
        <taxon>Burkholderia</taxon>
    </lineage>
</organism>
<dbReference type="EMBL" id="PDDY01000001">
    <property type="protein sequence ID" value="PEH41480.1"/>
    <property type="molecule type" value="Genomic_DNA"/>
</dbReference>
<evidence type="ECO:0000313" key="4">
    <source>
        <dbReference type="Proteomes" id="UP000220629"/>
    </source>
</evidence>
<dbReference type="Gene3D" id="3.40.50.1820">
    <property type="entry name" value="alpha/beta hydrolase"/>
    <property type="match status" value="1"/>
</dbReference>
<gene>
    <name evidence="3" type="ORF">CRM94_04510</name>
</gene>
<protein>
    <submittedName>
        <fullName evidence="3">Alpha/beta hydrolase</fullName>
    </submittedName>
</protein>
<accession>A0A2A7SE04</accession>
<dbReference type="AlphaFoldDB" id="A0A2A7SE04"/>
<evidence type="ECO:0000256" key="1">
    <source>
        <dbReference type="ARBA" id="ARBA00022801"/>
    </source>
</evidence>
<keyword evidence="1 3" id="KW-0378">Hydrolase</keyword>
<dbReference type="PANTHER" id="PTHR48081:SF33">
    <property type="entry name" value="KYNURENINE FORMAMIDASE"/>
    <property type="match status" value="1"/>
</dbReference>
<evidence type="ECO:0000259" key="2">
    <source>
        <dbReference type="Pfam" id="PF20434"/>
    </source>
</evidence>
<sequence length="277" mass="29557">MKSVYRGMTRAQLDAAYDNPGAVDDFPAVYAAMRARSAALYARLAGQGASERDLHYGPAPRQRYDYLACGHQGAPLFVFIHGGYWQKCDKEDFAYVAAGPLAHGFDVVLAEYTLAPEAGMARIVGEIGALLDHLAAEPATRERALCLSGHSAGGHLTAVHRAHPSVQHAMPVSALVELEPIRLGRLNERLQLSEAEVDSYSPLRRIGAGAPLTVAVGAAELPELVRHSREYAEACRAAGQPVAYLPVAGATHFSVLDDLAEPGGAQMTALMARFDSV</sequence>
<dbReference type="InterPro" id="IPR049492">
    <property type="entry name" value="BD-FAE-like_dom"/>
</dbReference>
<evidence type="ECO:0000313" key="3">
    <source>
        <dbReference type="EMBL" id="PEH41480.1"/>
    </source>
</evidence>
<comment type="caution">
    <text evidence="3">The sequence shown here is derived from an EMBL/GenBank/DDBJ whole genome shotgun (WGS) entry which is preliminary data.</text>
</comment>
<dbReference type="Pfam" id="PF20434">
    <property type="entry name" value="BD-FAE"/>
    <property type="match status" value="1"/>
</dbReference>
<dbReference type="InterPro" id="IPR029058">
    <property type="entry name" value="AB_hydrolase_fold"/>
</dbReference>
<dbReference type="PANTHER" id="PTHR48081">
    <property type="entry name" value="AB HYDROLASE SUPERFAMILY PROTEIN C4A8.06C"/>
    <property type="match status" value="1"/>
</dbReference>
<proteinExistence type="predicted"/>
<dbReference type="SUPFAM" id="SSF53474">
    <property type="entry name" value="alpha/beta-Hydrolases"/>
    <property type="match status" value="1"/>
</dbReference>
<reference evidence="4" key="1">
    <citation type="submission" date="2017-09" db="EMBL/GenBank/DDBJ databases">
        <title>FDA dAtabase for Regulatory Grade micrObial Sequences (FDA-ARGOS): Supporting development and validation of Infectious Disease Dx tests.</title>
        <authorList>
            <person name="Minogue T."/>
            <person name="Wolcott M."/>
            <person name="Wasieloski L."/>
            <person name="Aguilar W."/>
            <person name="Moore D."/>
            <person name="Tallon L."/>
            <person name="Sadzewicz L."/>
            <person name="Ott S."/>
            <person name="Zhao X."/>
            <person name="Nagaraj S."/>
            <person name="Vavikolanu K."/>
            <person name="Aluvathingal J."/>
            <person name="Nadendla S."/>
            <person name="Sichtig H."/>
        </authorList>
    </citation>
    <scope>NUCLEOTIDE SEQUENCE [LARGE SCALE GENOMIC DNA]</scope>
    <source>
        <strain evidence="4">FDAARGOS_390</strain>
    </source>
</reference>
<dbReference type="InterPro" id="IPR050300">
    <property type="entry name" value="GDXG_lipolytic_enzyme"/>
</dbReference>
<dbReference type="RefSeq" id="WP_096752404.1">
    <property type="nucleotide sequence ID" value="NZ_CADEPO010000019.1"/>
</dbReference>
<dbReference type="GO" id="GO:0016787">
    <property type="term" value="F:hydrolase activity"/>
    <property type="evidence" value="ECO:0007669"/>
    <property type="project" value="UniProtKB-KW"/>
</dbReference>
<feature type="domain" description="BD-FAE-like" evidence="2">
    <location>
        <begin position="73"/>
        <end position="160"/>
    </location>
</feature>